<feature type="transmembrane region" description="Helical" evidence="1">
    <location>
        <begin position="7"/>
        <end position="32"/>
    </location>
</feature>
<dbReference type="Gramene" id="PVH66189">
    <property type="protein sequence ID" value="PVH66189"/>
    <property type="gene ID" value="PAHAL_1G173400"/>
</dbReference>
<accession>A0A2T8KVN8</accession>
<keyword evidence="1" id="KW-0812">Transmembrane</keyword>
<proteinExistence type="predicted"/>
<protein>
    <submittedName>
        <fullName evidence="2">Uncharacterized protein</fullName>
    </submittedName>
</protein>
<dbReference type="EMBL" id="CM008046">
    <property type="protein sequence ID" value="PVH66189.1"/>
    <property type="molecule type" value="Genomic_DNA"/>
</dbReference>
<organism evidence="2">
    <name type="scientific">Panicum hallii</name>
    <dbReference type="NCBI Taxonomy" id="206008"/>
    <lineage>
        <taxon>Eukaryota</taxon>
        <taxon>Viridiplantae</taxon>
        <taxon>Streptophyta</taxon>
        <taxon>Embryophyta</taxon>
        <taxon>Tracheophyta</taxon>
        <taxon>Spermatophyta</taxon>
        <taxon>Magnoliopsida</taxon>
        <taxon>Liliopsida</taxon>
        <taxon>Poales</taxon>
        <taxon>Poaceae</taxon>
        <taxon>PACMAD clade</taxon>
        <taxon>Panicoideae</taxon>
        <taxon>Panicodae</taxon>
        <taxon>Paniceae</taxon>
        <taxon>Panicinae</taxon>
        <taxon>Panicum</taxon>
        <taxon>Panicum sect. Panicum</taxon>
    </lineage>
</organism>
<dbReference type="AlphaFoldDB" id="A0A2T8KVN8"/>
<keyword evidence="1" id="KW-1133">Transmembrane helix</keyword>
<dbReference type="Proteomes" id="UP000243499">
    <property type="component" value="Chromosome 1"/>
</dbReference>
<sequence length="57" mass="6473">MSIFTKLITYLILITSSDFNFLPTFIFLALIFHGQGDTICGTNSREVQLEWTSSRLA</sequence>
<reference evidence="2" key="1">
    <citation type="submission" date="2018-04" db="EMBL/GenBank/DDBJ databases">
        <title>WGS assembly of Panicum hallii.</title>
        <authorList>
            <person name="Lovell J."/>
            <person name="Jenkins J."/>
            <person name="Lowry D."/>
            <person name="Mamidi S."/>
            <person name="Sreedasyam A."/>
            <person name="Weng X."/>
            <person name="Barry K."/>
            <person name="Bonette J."/>
            <person name="Campitelli B."/>
            <person name="Daum C."/>
            <person name="Gordon S."/>
            <person name="Gould B."/>
            <person name="Lipzen A."/>
            <person name="Macqueen A."/>
            <person name="Palacio-Mejia J."/>
            <person name="Plott C."/>
            <person name="Shakirov E."/>
            <person name="Shu S."/>
            <person name="Yoshinaga Y."/>
            <person name="Zane M."/>
            <person name="Rokhsar D."/>
            <person name="Grimwood J."/>
            <person name="Schmutz J."/>
            <person name="Juenger T."/>
        </authorList>
    </citation>
    <scope>NUCLEOTIDE SEQUENCE [LARGE SCALE GENOMIC DNA]</scope>
    <source>
        <strain evidence="2">FIL2</strain>
    </source>
</reference>
<evidence type="ECO:0000313" key="2">
    <source>
        <dbReference type="EMBL" id="PVH66189.1"/>
    </source>
</evidence>
<name>A0A2T8KVN8_9POAL</name>
<evidence type="ECO:0000256" key="1">
    <source>
        <dbReference type="SAM" id="Phobius"/>
    </source>
</evidence>
<gene>
    <name evidence="2" type="ORF">PAHAL_1G173400</name>
</gene>
<keyword evidence="1" id="KW-0472">Membrane</keyword>